<dbReference type="PANTHER" id="PTHR11205">
    <property type="entry name" value="RIBOSOMAL PROTEIN S7"/>
    <property type="match status" value="1"/>
</dbReference>
<dbReference type="InterPro" id="IPR036823">
    <property type="entry name" value="Ribosomal_uS7_dom_sf"/>
</dbReference>
<evidence type="ECO:0000256" key="3">
    <source>
        <dbReference type="ARBA" id="ARBA00022884"/>
    </source>
</evidence>
<dbReference type="Pfam" id="PF00177">
    <property type="entry name" value="Ribosomal_S7"/>
    <property type="match status" value="1"/>
</dbReference>
<keyword evidence="5 6" id="KW-0687">Ribonucleoprotein</keyword>
<dbReference type="GO" id="GO:0006412">
    <property type="term" value="P:translation"/>
    <property type="evidence" value="ECO:0007669"/>
    <property type="project" value="UniProtKB-UniRule"/>
</dbReference>
<dbReference type="PIRSF" id="PIRSF002122">
    <property type="entry name" value="RPS7p_RPS7a_RPS5e_RPS7o"/>
    <property type="match status" value="1"/>
</dbReference>
<dbReference type="FunFam" id="1.10.455.10:FF:000001">
    <property type="entry name" value="30S ribosomal protein S7"/>
    <property type="match status" value="1"/>
</dbReference>
<dbReference type="GO" id="GO:0003735">
    <property type="term" value="F:structural constituent of ribosome"/>
    <property type="evidence" value="ECO:0007669"/>
    <property type="project" value="InterPro"/>
</dbReference>
<feature type="domain" description="Small ribosomal subunit protein uS7" evidence="8">
    <location>
        <begin position="3"/>
        <end position="150"/>
    </location>
</feature>
<comment type="caution">
    <text evidence="9">The sequence shown here is derived from an EMBL/GenBank/DDBJ whole genome shotgun (WGS) entry which is preliminary data.</text>
</comment>
<comment type="similarity">
    <text evidence="1 6 7">Belongs to the universal ribosomal protein uS7 family.</text>
</comment>
<dbReference type="CDD" id="cd14869">
    <property type="entry name" value="uS7_Bacteria"/>
    <property type="match status" value="1"/>
</dbReference>
<dbReference type="InterPro" id="IPR020606">
    <property type="entry name" value="Ribosomal_uS7_CS"/>
</dbReference>
<evidence type="ECO:0000259" key="8">
    <source>
        <dbReference type="Pfam" id="PF00177"/>
    </source>
</evidence>
<comment type="subunit">
    <text evidence="6">Part of the 30S ribosomal subunit. Contacts proteins S9 and S11.</text>
</comment>
<dbReference type="AlphaFoldDB" id="A0A2A4YA51"/>
<dbReference type="NCBIfam" id="TIGR01029">
    <property type="entry name" value="rpsG_bact"/>
    <property type="match status" value="1"/>
</dbReference>
<dbReference type="Gene3D" id="1.10.455.10">
    <property type="entry name" value="Ribosomal protein S7 domain"/>
    <property type="match status" value="1"/>
</dbReference>
<dbReference type="GO" id="GO:0015935">
    <property type="term" value="C:small ribosomal subunit"/>
    <property type="evidence" value="ECO:0007669"/>
    <property type="project" value="InterPro"/>
</dbReference>
<dbReference type="EMBL" id="NVUU01000141">
    <property type="protein sequence ID" value="PCI91155.1"/>
    <property type="molecule type" value="Genomic_DNA"/>
</dbReference>
<comment type="function">
    <text evidence="6">One of the primary rRNA binding proteins, it binds directly to 16S rRNA where it nucleates assembly of the head domain of the 30S subunit. Is located at the subunit interface close to the decoding center, probably blocks exit of the E-site tRNA.</text>
</comment>
<dbReference type="InterPro" id="IPR000235">
    <property type="entry name" value="Ribosomal_uS7"/>
</dbReference>
<keyword evidence="6" id="KW-0820">tRNA-binding</keyword>
<organism evidence="9 10">
    <name type="scientific">Aerophobetes bacterium</name>
    <dbReference type="NCBI Taxonomy" id="2030807"/>
    <lineage>
        <taxon>Bacteria</taxon>
        <taxon>Candidatus Aerophobota</taxon>
    </lineage>
</organism>
<evidence type="ECO:0000256" key="4">
    <source>
        <dbReference type="ARBA" id="ARBA00022980"/>
    </source>
</evidence>
<keyword evidence="3 6" id="KW-0694">RNA-binding</keyword>
<protein>
    <recommendedName>
        <fullName evidence="6">Small ribosomal subunit protein uS7</fullName>
    </recommendedName>
</protein>
<accession>A0A2A4YA51</accession>
<dbReference type="InterPro" id="IPR005717">
    <property type="entry name" value="Ribosomal_uS7_bac/org-type"/>
</dbReference>
<reference evidence="10" key="1">
    <citation type="submission" date="2017-08" db="EMBL/GenBank/DDBJ databases">
        <title>A dynamic microbial community with high functional redundancy inhabits the cold, oxic subseafloor aquifer.</title>
        <authorList>
            <person name="Tully B.J."/>
            <person name="Wheat C.G."/>
            <person name="Glazer B.T."/>
            <person name="Huber J.A."/>
        </authorList>
    </citation>
    <scope>NUCLEOTIDE SEQUENCE [LARGE SCALE GENOMIC DNA]</scope>
</reference>
<evidence type="ECO:0000256" key="6">
    <source>
        <dbReference type="HAMAP-Rule" id="MF_00480"/>
    </source>
</evidence>
<dbReference type="InterPro" id="IPR023798">
    <property type="entry name" value="Ribosomal_uS7_dom"/>
</dbReference>
<gene>
    <name evidence="6" type="primary">rpsG</name>
    <name evidence="9" type="ORF">COB11_08630</name>
</gene>
<dbReference type="SUPFAM" id="SSF47973">
    <property type="entry name" value="Ribosomal protein S7"/>
    <property type="match status" value="1"/>
</dbReference>
<keyword evidence="2 6" id="KW-0699">rRNA-binding</keyword>
<evidence type="ECO:0000256" key="5">
    <source>
        <dbReference type="ARBA" id="ARBA00023274"/>
    </source>
</evidence>
<evidence type="ECO:0000256" key="7">
    <source>
        <dbReference type="RuleBase" id="RU003619"/>
    </source>
</evidence>
<dbReference type="Proteomes" id="UP000217838">
    <property type="component" value="Unassembled WGS sequence"/>
</dbReference>
<evidence type="ECO:0000313" key="9">
    <source>
        <dbReference type="EMBL" id="PCI91155.1"/>
    </source>
</evidence>
<dbReference type="HAMAP" id="MF_00480_B">
    <property type="entry name" value="Ribosomal_uS7_B"/>
    <property type="match status" value="1"/>
</dbReference>
<keyword evidence="4 6" id="KW-0689">Ribosomal protein</keyword>
<dbReference type="PROSITE" id="PS00052">
    <property type="entry name" value="RIBOSOMAL_S7"/>
    <property type="match status" value="1"/>
</dbReference>
<evidence type="ECO:0000256" key="2">
    <source>
        <dbReference type="ARBA" id="ARBA00022730"/>
    </source>
</evidence>
<proteinExistence type="inferred from homology"/>
<name>A0A2A4YA51_UNCAE</name>
<sequence>MARRRRAQKNKIAGDPKFKNLVVAKFINKIMQDGKKSTARRLVYTAIEKFSQKVNSEDPLGAFEQALENAKPSLEVKSRRIGGATYQVPIEIHADRRTSLAMKWIILYSRTKAGKGMSDGLAIELADCFQNQGSTIKKKDDTHRMAEANRAFAHYKW</sequence>
<dbReference type="GO" id="GO:0000049">
    <property type="term" value="F:tRNA binding"/>
    <property type="evidence" value="ECO:0007669"/>
    <property type="project" value="UniProtKB-UniRule"/>
</dbReference>
<evidence type="ECO:0000313" key="10">
    <source>
        <dbReference type="Proteomes" id="UP000217838"/>
    </source>
</evidence>
<evidence type="ECO:0000256" key="1">
    <source>
        <dbReference type="ARBA" id="ARBA00007151"/>
    </source>
</evidence>
<dbReference type="GO" id="GO:0019843">
    <property type="term" value="F:rRNA binding"/>
    <property type="evidence" value="ECO:0007669"/>
    <property type="project" value="UniProtKB-UniRule"/>
</dbReference>